<reference evidence="3" key="1">
    <citation type="journal article" date="2017" name="Nat. Microbiol.">
        <title>Global analysis of biosynthetic gene clusters reveals vast potential of secondary metabolite production in Penicillium species.</title>
        <authorList>
            <person name="Nielsen J.C."/>
            <person name="Grijseels S."/>
            <person name="Prigent S."/>
            <person name="Ji B."/>
            <person name="Dainat J."/>
            <person name="Nielsen K.F."/>
            <person name="Frisvad J.C."/>
            <person name="Workman M."/>
            <person name="Nielsen J."/>
        </authorList>
    </citation>
    <scope>NUCLEOTIDE SEQUENCE [LARGE SCALE GENOMIC DNA]</scope>
    <source>
        <strain evidence="3">IBT 13039</strain>
    </source>
</reference>
<dbReference type="Proteomes" id="UP000191691">
    <property type="component" value="Unassembled WGS sequence"/>
</dbReference>
<gene>
    <name evidence="2" type="ORF">PENNAL_c0457G00711</name>
</gene>
<evidence type="ECO:0000256" key="1">
    <source>
        <dbReference type="SAM" id="MobiDB-lite"/>
    </source>
</evidence>
<feature type="non-terminal residue" evidence="2">
    <location>
        <position position="27"/>
    </location>
</feature>
<name>A0A1V6VU10_PENNA</name>
<sequence length="27" mass="3171">MLLLLNWSAHDDQPPHPQRPHMKITGH</sequence>
<organism evidence="2 3">
    <name type="scientific">Penicillium nalgiovense</name>
    <dbReference type="NCBI Taxonomy" id="60175"/>
    <lineage>
        <taxon>Eukaryota</taxon>
        <taxon>Fungi</taxon>
        <taxon>Dikarya</taxon>
        <taxon>Ascomycota</taxon>
        <taxon>Pezizomycotina</taxon>
        <taxon>Eurotiomycetes</taxon>
        <taxon>Eurotiomycetidae</taxon>
        <taxon>Eurotiales</taxon>
        <taxon>Aspergillaceae</taxon>
        <taxon>Penicillium</taxon>
    </lineage>
</organism>
<feature type="region of interest" description="Disordered" evidence="1">
    <location>
        <begin position="1"/>
        <end position="27"/>
    </location>
</feature>
<protein>
    <submittedName>
        <fullName evidence="2">Uncharacterized protein</fullName>
    </submittedName>
</protein>
<dbReference type="AlphaFoldDB" id="A0A1V6VU10"/>
<proteinExistence type="predicted"/>
<feature type="compositionally biased region" description="Basic residues" evidence="1">
    <location>
        <begin position="18"/>
        <end position="27"/>
    </location>
</feature>
<comment type="caution">
    <text evidence="2">The sequence shown here is derived from an EMBL/GenBank/DDBJ whole genome shotgun (WGS) entry which is preliminary data.</text>
</comment>
<evidence type="ECO:0000313" key="3">
    <source>
        <dbReference type="Proteomes" id="UP000191691"/>
    </source>
</evidence>
<keyword evidence="3" id="KW-1185">Reference proteome</keyword>
<dbReference type="EMBL" id="MOOB01000457">
    <property type="protein sequence ID" value="OQE54069.1"/>
    <property type="molecule type" value="Genomic_DNA"/>
</dbReference>
<evidence type="ECO:0000313" key="2">
    <source>
        <dbReference type="EMBL" id="OQE54069.1"/>
    </source>
</evidence>
<accession>A0A1V6VU10</accession>